<comment type="caution">
    <text evidence="1">The sequence shown here is derived from an EMBL/GenBank/DDBJ whole genome shotgun (WGS) entry which is preliminary data.</text>
</comment>
<accession>A0A836C9T1</accession>
<dbReference type="Proteomes" id="UP000664859">
    <property type="component" value="Unassembled WGS sequence"/>
</dbReference>
<sequence>MSSGAAALAAAVAIPTCRGAASVYGYMNYLRACACVNGSDCGVGHATVACAANRSSTSAPAVAAMAVTGSYDYCTAACCDLRSPNATLSLL</sequence>
<protein>
    <submittedName>
        <fullName evidence="1">Uncharacterized protein</fullName>
    </submittedName>
</protein>
<keyword evidence="2" id="KW-1185">Reference proteome</keyword>
<reference evidence="1" key="1">
    <citation type="submission" date="2021-02" db="EMBL/GenBank/DDBJ databases">
        <title>First Annotated Genome of the Yellow-green Alga Tribonema minus.</title>
        <authorList>
            <person name="Mahan K.M."/>
        </authorList>
    </citation>
    <scope>NUCLEOTIDE SEQUENCE</scope>
    <source>
        <strain evidence="1">UTEX B ZZ1240</strain>
    </source>
</reference>
<organism evidence="1 2">
    <name type="scientific">Tribonema minus</name>
    <dbReference type="NCBI Taxonomy" id="303371"/>
    <lineage>
        <taxon>Eukaryota</taxon>
        <taxon>Sar</taxon>
        <taxon>Stramenopiles</taxon>
        <taxon>Ochrophyta</taxon>
        <taxon>PX clade</taxon>
        <taxon>Xanthophyceae</taxon>
        <taxon>Tribonematales</taxon>
        <taxon>Tribonemataceae</taxon>
        <taxon>Tribonema</taxon>
    </lineage>
</organism>
<proteinExistence type="predicted"/>
<evidence type="ECO:0000313" key="1">
    <source>
        <dbReference type="EMBL" id="KAG5177128.1"/>
    </source>
</evidence>
<evidence type="ECO:0000313" key="2">
    <source>
        <dbReference type="Proteomes" id="UP000664859"/>
    </source>
</evidence>
<name>A0A836C9T1_9STRA</name>
<dbReference type="AlphaFoldDB" id="A0A836C9T1"/>
<dbReference type="EMBL" id="JAFCMP010000529">
    <property type="protein sequence ID" value="KAG5177128.1"/>
    <property type="molecule type" value="Genomic_DNA"/>
</dbReference>
<gene>
    <name evidence="1" type="ORF">JKP88DRAFT_227012</name>
</gene>